<dbReference type="EMBL" id="NEVH01010480">
    <property type="protein sequence ID" value="PNF32402.1"/>
    <property type="molecule type" value="Genomic_DNA"/>
</dbReference>
<dbReference type="Proteomes" id="UP000235965">
    <property type="component" value="Unassembled WGS sequence"/>
</dbReference>
<keyword evidence="1" id="KW-1133">Transmembrane helix</keyword>
<proteinExistence type="predicted"/>
<dbReference type="EMBL" id="NEVH01010480">
    <property type="protein sequence ID" value="PNF32404.1"/>
    <property type="molecule type" value="Genomic_DNA"/>
</dbReference>
<sequence length="223" mass="26009">MTNPGSNSITSIKYHNNVIFSSTNVKFLGLAIESSCTWKAHISQLMPKLCKACYSMRVIKPIMPTDIKNGILLLFPFTFVLWNYIWGNSYSMHIFRIQKRIIIRTMSGLRSRDSCGDAFRDWGILPLQSQYIFSLLMFVANNMHLYHTTSHINGLNTRRNFDLCCPQTNLTTYQRGLLYFGIKLLNHLPLNIKELIHNIKQFRAVLSVFLRTKSYYTLDEYFN</sequence>
<evidence type="ECO:0000313" key="3">
    <source>
        <dbReference type="Proteomes" id="UP000235965"/>
    </source>
</evidence>
<protein>
    <recommendedName>
        <fullName evidence="4">Reverse transcriptase domain-containing protein</fullName>
    </recommendedName>
</protein>
<name>A0A2J7QUZ1_9NEOP</name>
<comment type="caution">
    <text evidence="2">The sequence shown here is derived from an EMBL/GenBank/DDBJ whole genome shotgun (WGS) entry which is preliminary data.</text>
</comment>
<keyword evidence="1" id="KW-0812">Transmembrane</keyword>
<dbReference type="InParanoid" id="A0A2J7QUZ1"/>
<accession>A0A2J7QUZ1</accession>
<keyword evidence="3" id="KW-1185">Reference proteome</keyword>
<evidence type="ECO:0000313" key="2">
    <source>
        <dbReference type="EMBL" id="PNF32403.1"/>
    </source>
</evidence>
<dbReference type="EMBL" id="NEVH01010480">
    <property type="protein sequence ID" value="PNF32403.1"/>
    <property type="molecule type" value="Genomic_DNA"/>
</dbReference>
<evidence type="ECO:0000256" key="1">
    <source>
        <dbReference type="SAM" id="Phobius"/>
    </source>
</evidence>
<gene>
    <name evidence="2" type="ORF">B7P43_G10111</name>
</gene>
<reference evidence="2 3" key="1">
    <citation type="submission" date="2017-12" db="EMBL/GenBank/DDBJ databases">
        <title>Hemimetabolous genomes reveal molecular basis of termite eusociality.</title>
        <authorList>
            <person name="Harrison M.C."/>
            <person name="Jongepier E."/>
            <person name="Robertson H.M."/>
            <person name="Arning N."/>
            <person name="Bitard-Feildel T."/>
            <person name="Chao H."/>
            <person name="Childers C.P."/>
            <person name="Dinh H."/>
            <person name="Doddapaneni H."/>
            <person name="Dugan S."/>
            <person name="Gowin J."/>
            <person name="Greiner C."/>
            <person name="Han Y."/>
            <person name="Hu H."/>
            <person name="Hughes D.S.T."/>
            <person name="Huylmans A.-K."/>
            <person name="Kemena C."/>
            <person name="Kremer L.P.M."/>
            <person name="Lee S.L."/>
            <person name="Lopez-Ezquerra A."/>
            <person name="Mallet L."/>
            <person name="Monroy-Kuhn J.M."/>
            <person name="Moser A."/>
            <person name="Murali S.C."/>
            <person name="Muzny D.M."/>
            <person name="Otani S."/>
            <person name="Piulachs M.-D."/>
            <person name="Poelchau M."/>
            <person name="Qu J."/>
            <person name="Schaub F."/>
            <person name="Wada-Katsumata A."/>
            <person name="Worley K.C."/>
            <person name="Xie Q."/>
            <person name="Ylla G."/>
            <person name="Poulsen M."/>
            <person name="Gibbs R.A."/>
            <person name="Schal C."/>
            <person name="Richards S."/>
            <person name="Belles X."/>
            <person name="Korb J."/>
            <person name="Bornberg-Bauer E."/>
        </authorList>
    </citation>
    <scope>NUCLEOTIDE SEQUENCE [LARGE SCALE GENOMIC DNA]</scope>
    <source>
        <tissue evidence="2">Whole body</tissue>
    </source>
</reference>
<dbReference type="AlphaFoldDB" id="A0A2J7QUZ1"/>
<feature type="transmembrane region" description="Helical" evidence="1">
    <location>
        <begin position="67"/>
        <end position="86"/>
    </location>
</feature>
<organism evidence="2 3">
    <name type="scientific">Cryptotermes secundus</name>
    <dbReference type="NCBI Taxonomy" id="105785"/>
    <lineage>
        <taxon>Eukaryota</taxon>
        <taxon>Metazoa</taxon>
        <taxon>Ecdysozoa</taxon>
        <taxon>Arthropoda</taxon>
        <taxon>Hexapoda</taxon>
        <taxon>Insecta</taxon>
        <taxon>Pterygota</taxon>
        <taxon>Neoptera</taxon>
        <taxon>Polyneoptera</taxon>
        <taxon>Dictyoptera</taxon>
        <taxon>Blattodea</taxon>
        <taxon>Blattoidea</taxon>
        <taxon>Termitoidae</taxon>
        <taxon>Kalotermitidae</taxon>
        <taxon>Cryptotermitinae</taxon>
        <taxon>Cryptotermes</taxon>
    </lineage>
</organism>
<keyword evidence="1" id="KW-0472">Membrane</keyword>
<evidence type="ECO:0008006" key="4">
    <source>
        <dbReference type="Google" id="ProtNLM"/>
    </source>
</evidence>